<name>A0A851GAM0_9BACT</name>
<protein>
    <submittedName>
        <fullName evidence="5">Helix-turn-helix domain-containing protein</fullName>
    </submittedName>
</protein>
<keyword evidence="2" id="KW-0238">DNA-binding</keyword>
<proteinExistence type="predicted"/>
<dbReference type="InterPro" id="IPR018062">
    <property type="entry name" value="HTH_AraC-typ_CS"/>
</dbReference>
<evidence type="ECO:0000259" key="4">
    <source>
        <dbReference type="PROSITE" id="PS01124"/>
    </source>
</evidence>
<dbReference type="GO" id="GO:0043565">
    <property type="term" value="F:sequence-specific DNA binding"/>
    <property type="evidence" value="ECO:0007669"/>
    <property type="project" value="InterPro"/>
</dbReference>
<gene>
    <name evidence="5" type="ORF">HW115_03510</name>
</gene>
<dbReference type="Proteomes" id="UP000557872">
    <property type="component" value="Unassembled WGS sequence"/>
</dbReference>
<evidence type="ECO:0000256" key="1">
    <source>
        <dbReference type="ARBA" id="ARBA00023015"/>
    </source>
</evidence>
<keyword evidence="3" id="KW-0804">Transcription</keyword>
<feature type="domain" description="HTH araC/xylS-type" evidence="4">
    <location>
        <begin position="221"/>
        <end position="322"/>
    </location>
</feature>
<dbReference type="PANTHER" id="PTHR46796">
    <property type="entry name" value="HTH-TYPE TRANSCRIPTIONAL ACTIVATOR RHAS-RELATED"/>
    <property type="match status" value="1"/>
</dbReference>
<dbReference type="SMART" id="SM00342">
    <property type="entry name" value="HTH_ARAC"/>
    <property type="match status" value="1"/>
</dbReference>
<dbReference type="EMBL" id="JACBAZ010000001">
    <property type="protein sequence ID" value="NWK54663.1"/>
    <property type="molecule type" value="Genomic_DNA"/>
</dbReference>
<dbReference type="InterPro" id="IPR018060">
    <property type="entry name" value="HTH_AraC"/>
</dbReference>
<keyword evidence="6" id="KW-1185">Reference proteome</keyword>
<evidence type="ECO:0000313" key="5">
    <source>
        <dbReference type="EMBL" id="NWK54663.1"/>
    </source>
</evidence>
<reference evidence="5 6" key="1">
    <citation type="submission" date="2020-07" db="EMBL/GenBank/DDBJ databases">
        <title>Roseicoccus Jingziensis gen. nov., sp. nov., isolated from coastal seawater.</title>
        <authorList>
            <person name="Feng X."/>
        </authorList>
    </citation>
    <scope>NUCLEOTIDE SEQUENCE [LARGE SCALE GENOMIC DNA]</scope>
    <source>
        <strain evidence="5 6">N1E253</strain>
    </source>
</reference>
<dbReference type="GO" id="GO:0003700">
    <property type="term" value="F:DNA-binding transcription factor activity"/>
    <property type="evidence" value="ECO:0007669"/>
    <property type="project" value="InterPro"/>
</dbReference>
<accession>A0A851GAM0</accession>
<evidence type="ECO:0000256" key="3">
    <source>
        <dbReference type="ARBA" id="ARBA00023163"/>
    </source>
</evidence>
<dbReference type="PROSITE" id="PS00041">
    <property type="entry name" value="HTH_ARAC_FAMILY_1"/>
    <property type="match status" value="1"/>
</dbReference>
<organism evidence="5 6">
    <name type="scientific">Oceaniferula marina</name>
    <dbReference type="NCBI Taxonomy" id="2748318"/>
    <lineage>
        <taxon>Bacteria</taxon>
        <taxon>Pseudomonadati</taxon>
        <taxon>Verrucomicrobiota</taxon>
        <taxon>Verrucomicrobiia</taxon>
        <taxon>Verrucomicrobiales</taxon>
        <taxon>Verrucomicrobiaceae</taxon>
        <taxon>Oceaniferula</taxon>
    </lineage>
</organism>
<evidence type="ECO:0000256" key="2">
    <source>
        <dbReference type="ARBA" id="ARBA00023125"/>
    </source>
</evidence>
<dbReference type="PROSITE" id="PS01124">
    <property type="entry name" value="HTH_ARAC_FAMILY_2"/>
    <property type="match status" value="1"/>
</dbReference>
<dbReference type="Gene3D" id="1.10.10.60">
    <property type="entry name" value="Homeodomain-like"/>
    <property type="match status" value="1"/>
</dbReference>
<evidence type="ECO:0000313" key="6">
    <source>
        <dbReference type="Proteomes" id="UP000557872"/>
    </source>
</evidence>
<dbReference type="InterPro" id="IPR050204">
    <property type="entry name" value="AraC_XylS_family_regulators"/>
</dbReference>
<dbReference type="RefSeq" id="WP_178931175.1">
    <property type="nucleotide sequence ID" value="NZ_JACBAZ010000001.1"/>
</dbReference>
<sequence length="350" mass="38788">MQTDVCFVTEMVFQDPQHFASVVKGACIEPCQLSHEPTFSELLRVDFGVMCLDWVKAGSAMLYRGEMPSDSYTMSFVVECEEEGHSFNFETDFVSGYMGFFPPGAKLDATNPAGAINALLTVREDVFREALKVYVPEMDQLLSGGGFGMEVGRINQEHLRSLLGAMRRAVESYDKQSVKEIVCRELGRFLLPTYLAALREGLHRGGVKSLGRVLTRYKKFCATRDYILDHIREPLFVEDLCKSAHLSERGVENLFKDMVGTGPVAFLRLQRLQSVHHALLQSDPEPGKVKQLALEAGFSHMGHFSTYYQTMFGESAGQTLARRCEDLDVDGPLQGDEGAALSASASASVL</sequence>
<dbReference type="PANTHER" id="PTHR46796:SF12">
    <property type="entry name" value="HTH-TYPE DNA-BINDING TRANSCRIPTIONAL ACTIVATOR EUTR"/>
    <property type="match status" value="1"/>
</dbReference>
<comment type="caution">
    <text evidence="5">The sequence shown here is derived from an EMBL/GenBank/DDBJ whole genome shotgun (WGS) entry which is preliminary data.</text>
</comment>
<dbReference type="AlphaFoldDB" id="A0A851GAM0"/>
<dbReference type="Pfam" id="PF12833">
    <property type="entry name" value="HTH_18"/>
    <property type="match status" value="1"/>
</dbReference>
<keyword evidence="1" id="KW-0805">Transcription regulation</keyword>